<name>T1KU79_TETUR</name>
<dbReference type="Proteomes" id="UP000015104">
    <property type="component" value="Unassembled WGS sequence"/>
</dbReference>
<evidence type="ECO:0000256" key="10">
    <source>
        <dbReference type="ARBA" id="ARBA00023128"/>
    </source>
</evidence>
<dbReference type="InterPro" id="IPR009346">
    <property type="entry name" value="GRIM-19"/>
</dbReference>
<dbReference type="GO" id="GO:0005743">
    <property type="term" value="C:mitochondrial inner membrane"/>
    <property type="evidence" value="ECO:0007669"/>
    <property type="project" value="UniProtKB-SubCell"/>
</dbReference>
<reference evidence="16" key="1">
    <citation type="submission" date="2011-08" db="EMBL/GenBank/DDBJ databases">
        <authorList>
            <person name="Rombauts S."/>
        </authorList>
    </citation>
    <scope>NUCLEOTIDE SEQUENCE</scope>
    <source>
        <strain evidence="16">London</strain>
    </source>
</reference>
<dbReference type="AlphaFoldDB" id="T1KU79"/>
<evidence type="ECO:0000256" key="2">
    <source>
        <dbReference type="ARBA" id="ARBA00007312"/>
    </source>
</evidence>
<comment type="subcellular location">
    <subcellularLocation>
        <location evidence="1 14">Mitochondrion inner membrane</location>
        <topology evidence="1 14">Single-pass membrane protein</topology>
        <orientation evidence="1 14">Matrix side</orientation>
    </subcellularLocation>
</comment>
<keyword evidence="10 14" id="KW-0496">Mitochondrion</keyword>
<dbReference type="PANTHER" id="PTHR12966">
    <property type="entry name" value="NADH DEHYDROGENASE UBIQUINONE 1 ALPHA SUBCOMPLEX SUBUNIT 13"/>
    <property type="match status" value="1"/>
</dbReference>
<evidence type="ECO:0000256" key="12">
    <source>
        <dbReference type="ARBA" id="ARBA00045908"/>
    </source>
</evidence>
<dbReference type="KEGG" id="tut:107367169"/>
<dbReference type="OMA" id="IWIKRHE"/>
<dbReference type="EMBL" id="CAEY01000550">
    <property type="status" value="NOT_ANNOTATED_CDS"/>
    <property type="molecule type" value="Genomic_DNA"/>
</dbReference>
<reference evidence="15" key="2">
    <citation type="submission" date="2015-06" db="UniProtKB">
        <authorList>
            <consortium name="EnsemblMetazoa"/>
        </authorList>
    </citation>
    <scope>IDENTIFICATION</scope>
</reference>
<dbReference type="EnsemblMetazoa" id="tetur21g02450.1">
    <property type="protein sequence ID" value="tetur21g02450.1"/>
    <property type="gene ID" value="tetur21g02450"/>
</dbReference>
<evidence type="ECO:0000256" key="6">
    <source>
        <dbReference type="ARBA" id="ARBA00022692"/>
    </source>
</evidence>
<organism evidence="15 16">
    <name type="scientific">Tetranychus urticae</name>
    <name type="common">Two-spotted spider mite</name>
    <dbReference type="NCBI Taxonomy" id="32264"/>
    <lineage>
        <taxon>Eukaryota</taxon>
        <taxon>Metazoa</taxon>
        <taxon>Ecdysozoa</taxon>
        <taxon>Arthropoda</taxon>
        <taxon>Chelicerata</taxon>
        <taxon>Arachnida</taxon>
        <taxon>Acari</taxon>
        <taxon>Acariformes</taxon>
        <taxon>Trombidiformes</taxon>
        <taxon>Prostigmata</taxon>
        <taxon>Eleutherengona</taxon>
        <taxon>Raphignathae</taxon>
        <taxon>Tetranychoidea</taxon>
        <taxon>Tetranychidae</taxon>
        <taxon>Tetranychus</taxon>
    </lineage>
</organism>
<comment type="similarity">
    <text evidence="2 14">Belongs to the complex I NDUFA13 subunit family.</text>
</comment>
<dbReference type="PANTHER" id="PTHR12966:SF0">
    <property type="entry name" value="NADH DEHYDROGENASE [UBIQUINONE] 1 ALPHA SUBCOMPLEX SUBUNIT 13"/>
    <property type="match status" value="1"/>
</dbReference>
<evidence type="ECO:0000256" key="1">
    <source>
        <dbReference type="ARBA" id="ARBA00004298"/>
    </source>
</evidence>
<keyword evidence="9 14" id="KW-1133">Transmembrane helix</keyword>
<comment type="function">
    <text evidence="12">Accessory subunit of the mitochondrial membrane respiratory chain NADH dehydrogenase (Complex I), that is believed not to be involved in catalysis. Complex I functions in the transfer of electrons from NADH to the respiratory chain. The immediate electron acceptor for the enzyme is believed to be ubiquinone. Involved in the interferon/all-trans-retinoic acid (IFN/RA) induced cell death. This apoptotic activity is inhibited by interaction with viral IRF1. Prevents the transactivation of STAT3 target genes. May play a role in CARD15-mediated innate mucosal responses and serve to regulate intestinal epithelial cell responses to microbes.</text>
</comment>
<evidence type="ECO:0000256" key="8">
    <source>
        <dbReference type="ARBA" id="ARBA00022982"/>
    </source>
</evidence>
<dbReference type="OrthoDB" id="3308at2759"/>
<proteinExistence type="inferred from homology"/>
<dbReference type="eggNOG" id="KOG3300">
    <property type="taxonomic scope" value="Eukaryota"/>
</dbReference>
<keyword evidence="8 14" id="KW-0249">Electron transport</keyword>
<gene>
    <name evidence="15" type="primary">107367169</name>
</gene>
<keyword evidence="11 14" id="KW-0472">Membrane</keyword>
<evidence type="ECO:0000256" key="14">
    <source>
        <dbReference type="RuleBase" id="RU368034"/>
    </source>
</evidence>
<comment type="subunit">
    <text evidence="13">Complex I is composed of 45 different subunits. Interacts with CARD15, but not with CARD4. Interacts with STAT3, but not with STAT1, STAT2 and STAT5A. Interacts with OLFM4.</text>
</comment>
<keyword evidence="5 14" id="KW-0679">Respiratory chain</keyword>
<evidence type="ECO:0000256" key="7">
    <source>
        <dbReference type="ARBA" id="ARBA00022792"/>
    </source>
</evidence>
<evidence type="ECO:0000313" key="16">
    <source>
        <dbReference type="Proteomes" id="UP000015104"/>
    </source>
</evidence>
<keyword evidence="6 14" id="KW-0812">Transmembrane</keyword>
<evidence type="ECO:0000256" key="4">
    <source>
        <dbReference type="ARBA" id="ARBA00022448"/>
    </source>
</evidence>
<sequence>MSGFFKQDMPPPGGYPPIHVERMKSKRFLSNFNLFLFGVAASIYTIHLKRNKSNLRTLGNIEVSNALIALEPFIEAERDRMYLKNLIRLRDEEAETMKRFPDWVPGTLFGLPRYKTLPNEVNPTAEISEYWMFRPMYNKLDYVYPDRHLV</sequence>
<dbReference type="Pfam" id="PF06212">
    <property type="entry name" value="GRIM-19"/>
    <property type="match status" value="1"/>
</dbReference>
<dbReference type="GO" id="GO:0045271">
    <property type="term" value="C:respiratory chain complex I"/>
    <property type="evidence" value="ECO:0007669"/>
    <property type="project" value="UniProtKB-UniRule"/>
</dbReference>
<keyword evidence="7 14" id="KW-0999">Mitochondrion inner membrane</keyword>
<keyword evidence="4 14" id="KW-0813">Transport</keyword>
<evidence type="ECO:0000256" key="9">
    <source>
        <dbReference type="ARBA" id="ARBA00022989"/>
    </source>
</evidence>
<feature type="transmembrane region" description="Helical" evidence="14">
    <location>
        <begin position="28"/>
        <end position="46"/>
    </location>
</feature>
<keyword evidence="16" id="KW-1185">Reference proteome</keyword>
<evidence type="ECO:0000313" key="15">
    <source>
        <dbReference type="EnsemblMetazoa" id="tetur21g02450.1"/>
    </source>
</evidence>
<evidence type="ECO:0000256" key="5">
    <source>
        <dbReference type="ARBA" id="ARBA00022660"/>
    </source>
</evidence>
<accession>T1KU79</accession>
<evidence type="ECO:0000256" key="3">
    <source>
        <dbReference type="ARBA" id="ARBA00018192"/>
    </source>
</evidence>
<comment type="function">
    <text evidence="14">Complex I functions in the transfer of electrons from NADH to the respiratory chain. Accessory subunit of the mitochondrial membrane respiratory chain NADH dehydrogenase (Complex I), that is believed not to be involved in catalysis.</text>
</comment>
<protein>
    <recommendedName>
        <fullName evidence="3 14">NADH dehydrogenase [ubiquinone] 1 alpha subcomplex subunit 13</fullName>
    </recommendedName>
</protein>
<dbReference type="HOGENOM" id="CLU_119720_0_1_1"/>
<dbReference type="STRING" id="32264.T1KU79"/>
<evidence type="ECO:0000256" key="11">
    <source>
        <dbReference type="ARBA" id="ARBA00023136"/>
    </source>
</evidence>
<evidence type="ECO:0000256" key="13">
    <source>
        <dbReference type="ARBA" id="ARBA00046797"/>
    </source>
</evidence>